<dbReference type="EMBL" id="JBJJXI010000092">
    <property type="protein sequence ID" value="KAL3394351.1"/>
    <property type="molecule type" value="Genomic_DNA"/>
</dbReference>
<comment type="caution">
    <text evidence="2">The sequence shown here is derived from an EMBL/GenBank/DDBJ whole genome shotgun (WGS) entry which is preliminary data.</text>
</comment>
<dbReference type="Pfam" id="PF00078">
    <property type="entry name" value="RVT_1"/>
    <property type="match status" value="1"/>
</dbReference>
<reference evidence="2 3" key="1">
    <citation type="journal article" date="2024" name="bioRxiv">
        <title>A reference genome for Trichogramma kaykai: A tiny desert-dwelling parasitoid wasp with competing sex-ratio distorters.</title>
        <authorList>
            <person name="Culotta J."/>
            <person name="Lindsey A.R."/>
        </authorList>
    </citation>
    <scope>NUCLEOTIDE SEQUENCE [LARGE SCALE GENOMIC DNA]</scope>
    <source>
        <strain evidence="2 3">KSX58</strain>
    </source>
</reference>
<evidence type="ECO:0000313" key="3">
    <source>
        <dbReference type="Proteomes" id="UP001627154"/>
    </source>
</evidence>
<dbReference type="AlphaFoldDB" id="A0ABD2WMJ8"/>
<dbReference type="Proteomes" id="UP001627154">
    <property type="component" value="Unassembled WGS sequence"/>
</dbReference>
<sequence length="451" mass="51619">MFVVAAEIVRILNGIKGKTSFGNDGIPNIVLKNLPIEFIQCYTVLFNNIINNGHYPRTWRATKVIPILKKNKDPTNPASYRPISLLPNISKIFEALLNQKIVAHCDRENVIPNQKFGFRYGHSTAHAINKVSSYICSQLNNHKMVAACLIDLQTAFDTVLPVDRLGKRERSGWRTFSISLTDPSSGEAGVVPRGAVVKYLGIHIDQLHRVSSHPITQLNKARAAFISLSKLFHNKYLNKRVKVICYMLLIRPIITYGEPVWFNQSASTMERLRVFERKCLRICLKINRSANSQYRRMTSNRELYSAANIPRIDNFIIGLTRNYFAHTRDHTNAEISSITDCDDHYIEACKDSGLLPPEAFIKLDAQGLIQNVNNVPIIYHWSRHRNNKKIPRDVLNLPPLKYDQSIPLRDTKDFSRLDTTKYWWLVDAIHLDEVRRRARRRALGPLANLGG</sequence>
<evidence type="ECO:0000313" key="2">
    <source>
        <dbReference type="EMBL" id="KAL3394351.1"/>
    </source>
</evidence>
<feature type="domain" description="Reverse transcriptase" evidence="1">
    <location>
        <begin position="69"/>
        <end position="160"/>
    </location>
</feature>
<organism evidence="2 3">
    <name type="scientific">Trichogramma kaykai</name>
    <dbReference type="NCBI Taxonomy" id="54128"/>
    <lineage>
        <taxon>Eukaryota</taxon>
        <taxon>Metazoa</taxon>
        <taxon>Ecdysozoa</taxon>
        <taxon>Arthropoda</taxon>
        <taxon>Hexapoda</taxon>
        <taxon>Insecta</taxon>
        <taxon>Pterygota</taxon>
        <taxon>Neoptera</taxon>
        <taxon>Endopterygota</taxon>
        <taxon>Hymenoptera</taxon>
        <taxon>Apocrita</taxon>
        <taxon>Proctotrupomorpha</taxon>
        <taxon>Chalcidoidea</taxon>
        <taxon>Trichogrammatidae</taxon>
        <taxon>Trichogramma</taxon>
    </lineage>
</organism>
<proteinExistence type="predicted"/>
<protein>
    <recommendedName>
        <fullName evidence="1">Reverse transcriptase domain-containing protein</fullName>
    </recommendedName>
</protein>
<name>A0ABD2WMJ8_9HYME</name>
<evidence type="ECO:0000259" key="1">
    <source>
        <dbReference type="Pfam" id="PF00078"/>
    </source>
</evidence>
<dbReference type="InterPro" id="IPR000477">
    <property type="entry name" value="RT_dom"/>
</dbReference>
<keyword evidence="3" id="KW-1185">Reference proteome</keyword>
<dbReference type="PANTHER" id="PTHR19446">
    <property type="entry name" value="REVERSE TRANSCRIPTASES"/>
    <property type="match status" value="1"/>
</dbReference>
<accession>A0ABD2WMJ8</accession>
<gene>
    <name evidence="2" type="ORF">TKK_011368</name>
</gene>